<reference evidence="1 2" key="1">
    <citation type="journal article" date="2016" name="Nat. Commun.">
        <title>Thousands of microbial genomes shed light on interconnected biogeochemical processes in an aquifer system.</title>
        <authorList>
            <person name="Anantharaman K."/>
            <person name="Brown C.T."/>
            <person name="Hug L.A."/>
            <person name="Sharon I."/>
            <person name="Castelle C.J."/>
            <person name="Probst A.J."/>
            <person name="Thomas B.C."/>
            <person name="Singh A."/>
            <person name="Wilkins M.J."/>
            <person name="Karaoz U."/>
            <person name="Brodie E.L."/>
            <person name="Williams K.H."/>
            <person name="Hubbard S.S."/>
            <person name="Banfield J.F."/>
        </authorList>
    </citation>
    <scope>NUCLEOTIDE SEQUENCE [LARGE SCALE GENOMIC DNA]</scope>
</reference>
<dbReference type="PANTHER" id="PTHR12526">
    <property type="entry name" value="GLYCOSYLTRANSFERASE"/>
    <property type="match status" value="1"/>
</dbReference>
<protein>
    <recommendedName>
        <fullName evidence="3">Glycosyl transferase family 1 domain-containing protein</fullName>
    </recommendedName>
</protein>
<dbReference type="Proteomes" id="UP000177279">
    <property type="component" value="Unassembled WGS sequence"/>
</dbReference>
<proteinExistence type="predicted"/>
<dbReference type="SUPFAM" id="SSF53756">
    <property type="entry name" value="UDP-Glycosyltransferase/glycogen phosphorylase"/>
    <property type="match status" value="1"/>
</dbReference>
<dbReference type="Gene3D" id="3.40.50.2000">
    <property type="entry name" value="Glycogen Phosphorylase B"/>
    <property type="match status" value="1"/>
</dbReference>
<comment type="caution">
    <text evidence="1">The sequence shown here is derived from an EMBL/GenBank/DDBJ whole genome shotgun (WGS) entry which is preliminary data.</text>
</comment>
<gene>
    <name evidence="1" type="ORF">A3D49_01970</name>
</gene>
<dbReference type="EMBL" id="MHVS01000003">
    <property type="protein sequence ID" value="OHA96856.1"/>
    <property type="molecule type" value="Genomic_DNA"/>
</dbReference>
<name>A0A1G2THU0_9BACT</name>
<dbReference type="AlphaFoldDB" id="A0A1G2THU0"/>
<evidence type="ECO:0000313" key="2">
    <source>
        <dbReference type="Proteomes" id="UP000177279"/>
    </source>
</evidence>
<evidence type="ECO:0008006" key="3">
    <source>
        <dbReference type="Google" id="ProtNLM"/>
    </source>
</evidence>
<accession>A0A1G2THU0</accession>
<dbReference type="Pfam" id="PF13692">
    <property type="entry name" value="Glyco_trans_1_4"/>
    <property type="match status" value="1"/>
</dbReference>
<organism evidence="1 2">
    <name type="scientific">Candidatus Zambryskibacteria bacterium RIFCSPHIGHO2_02_FULL_43_37</name>
    <dbReference type="NCBI Taxonomy" id="1802749"/>
    <lineage>
        <taxon>Bacteria</taxon>
        <taxon>Candidatus Zambryskiibacteriota</taxon>
    </lineage>
</organism>
<evidence type="ECO:0000313" key="1">
    <source>
        <dbReference type="EMBL" id="OHA96856.1"/>
    </source>
</evidence>
<sequence>MNKLYYIANARIPTERAHGIQIMKMCEAFAEYTDVELVVTDRASKTKEDPFSYYGVKNSFRIKKLWCLDAVRFGKVGFRIETLSFAVSALPYLLFKKGVFYTRDEFMAFFLKLLGKKVVWEVHMGQKNLLARLIVRMGAPLVTISRGLRDLYPSASKILVAPDAVDIEKFDTDMSKEEARKILGLDTNDKLAVYTGSRLSWKGVGTLEEASKILGEVKVLIVTGKPHKEIPLYLKAADVLVIPNSAREDISRLYTSPMKLFEYMASGRPIVASDVPSIKEIVDESMVYFFVADNPRSLKSVIEDALSDEVGSTGRAQKALEKVRSYTWEKRAEKILNHIHDWYSR</sequence>